<reference evidence="2 3" key="1">
    <citation type="submission" date="2018-03" db="EMBL/GenBank/DDBJ databases">
        <title>Adhaeribacter sp. HMF7605 Genome sequencing and assembly.</title>
        <authorList>
            <person name="Kang H."/>
            <person name="Kang J."/>
            <person name="Cha I."/>
            <person name="Kim H."/>
            <person name="Joh K."/>
        </authorList>
    </citation>
    <scope>NUCLEOTIDE SEQUENCE [LARGE SCALE GENOMIC DNA]</scope>
    <source>
        <strain evidence="2 3">HMF7605</strain>
    </source>
</reference>
<gene>
    <name evidence="2" type="ORF">AHMF7605_28305</name>
</gene>
<comment type="caution">
    <text evidence="2">The sequence shown here is derived from an EMBL/GenBank/DDBJ whole genome shotgun (WGS) entry which is preliminary data.</text>
</comment>
<dbReference type="Proteomes" id="UP000240357">
    <property type="component" value="Unassembled WGS sequence"/>
</dbReference>
<evidence type="ECO:0000313" key="2">
    <source>
        <dbReference type="EMBL" id="PSR57105.1"/>
    </source>
</evidence>
<feature type="chain" id="PRO_5015430412" evidence="1">
    <location>
        <begin position="24"/>
        <end position="383"/>
    </location>
</feature>
<protein>
    <submittedName>
        <fullName evidence="2">Uncharacterized protein</fullName>
    </submittedName>
</protein>
<name>A0A2T2YNM5_9BACT</name>
<evidence type="ECO:0000256" key="1">
    <source>
        <dbReference type="SAM" id="SignalP"/>
    </source>
</evidence>
<dbReference type="AlphaFoldDB" id="A0A2T2YNM5"/>
<feature type="signal peptide" evidence="1">
    <location>
        <begin position="1"/>
        <end position="23"/>
    </location>
</feature>
<dbReference type="RefSeq" id="WP_106933277.1">
    <property type="nucleotide sequence ID" value="NZ_PYFT01000001.1"/>
</dbReference>
<dbReference type="Gene3D" id="2.120.10.30">
    <property type="entry name" value="TolB, C-terminal domain"/>
    <property type="match status" value="1"/>
</dbReference>
<dbReference type="EMBL" id="PYFT01000001">
    <property type="protein sequence ID" value="PSR57105.1"/>
    <property type="molecule type" value="Genomic_DNA"/>
</dbReference>
<keyword evidence="3" id="KW-1185">Reference proteome</keyword>
<organism evidence="2 3">
    <name type="scientific">Adhaeribacter arboris</name>
    <dbReference type="NCBI Taxonomy" id="2072846"/>
    <lineage>
        <taxon>Bacteria</taxon>
        <taxon>Pseudomonadati</taxon>
        <taxon>Bacteroidota</taxon>
        <taxon>Cytophagia</taxon>
        <taxon>Cytophagales</taxon>
        <taxon>Hymenobacteraceae</taxon>
        <taxon>Adhaeribacter</taxon>
    </lineage>
</organism>
<sequence length="383" mass="42758">MTKKFWCVCLFFSWFWFCKTAWAQKEANIWYFGERAGLDFTSGKPVPLANSMLSTMEGCATICDARGNLLFYTNGVSVWNREHKLMPNGNRLMGHRSSTQSAVIVPRPLNPNIYYIFTADLQSQLYGLRYSEVDMQRLNGLGDIAKKNNFLISPVSEKLTAVKHSNNRDYWVITHKWDSDGFYAYQVTAAGVSRQPIVSNVGTAHKGKNKEAIGAMKVSPDGKKIALALWRDSNKFEVFDFNASTGKVSNPISFDHYDEAYGIEFSPDGTKLYGTTNGIGNVAPQIWQFNLLGSRQAVEDSPTLIAVSKADKIGSLQLGPDGKIYLAKEKETTLGVINNPNAPGLGCNYVDEGQLLDKTSHSELGLPNFVQSYFFNVRYTQLR</sequence>
<keyword evidence="1" id="KW-0732">Signal</keyword>
<evidence type="ECO:0000313" key="3">
    <source>
        <dbReference type="Proteomes" id="UP000240357"/>
    </source>
</evidence>
<accession>A0A2T2YNM5</accession>
<dbReference type="SUPFAM" id="SSF82171">
    <property type="entry name" value="DPP6 N-terminal domain-like"/>
    <property type="match status" value="1"/>
</dbReference>
<proteinExistence type="predicted"/>
<dbReference type="OrthoDB" id="9765926at2"/>
<dbReference type="InterPro" id="IPR011042">
    <property type="entry name" value="6-blade_b-propeller_TolB-like"/>
</dbReference>